<evidence type="ECO:0000256" key="2">
    <source>
        <dbReference type="ARBA" id="ARBA00022475"/>
    </source>
</evidence>
<evidence type="ECO:0000256" key="5">
    <source>
        <dbReference type="ARBA" id="ARBA00023136"/>
    </source>
</evidence>
<keyword evidence="8" id="KW-1185">Reference proteome</keyword>
<feature type="transmembrane region" description="Helical" evidence="6">
    <location>
        <begin position="208"/>
        <end position="228"/>
    </location>
</feature>
<keyword evidence="2" id="KW-1003">Cell membrane</keyword>
<dbReference type="PANTHER" id="PTHR30249">
    <property type="entry name" value="PUTATIVE SEROTONIN TRANSPORTER"/>
    <property type="match status" value="1"/>
</dbReference>
<dbReference type="KEGG" id="ocn:CUC15_18550"/>
<evidence type="ECO:0000256" key="6">
    <source>
        <dbReference type="SAM" id="Phobius"/>
    </source>
</evidence>
<dbReference type="InterPro" id="IPR007300">
    <property type="entry name" value="CidB/LrgB"/>
</dbReference>
<organism evidence="7 8">
    <name type="scientific">Oceanobacillus zhaokaii</name>
    <dbReference type="NCBI Taxonomy" id="2052660"/>
    <lineage>
        <taxon>Bacteria</taxon>
        <taxon>Bacillati</taxon>
        <taxon>Bacillota</taxon>
        <taxon>Bacilli</taxon>
        <taxon>Bacillales</taxon>
        <taxon>Bacillaceae</taxon>
        <taxon>Oceanobacillus</taxon>
    </lineage>
</organism>
<name>A0A345PLE2_9BACI</name>
<evidence type="ECO:0000256" key="4">
    <source>
        <dbReference type="ARBA" id="ARBA00022989"/>
    </source>
</evidence>
<evidence type="ECO:0000256" key="3">
    <source>
        <dbReference type="ARBA" id="ARBA00022692"/>
    </source>
</evidence>
<evidence type="ECO:0000313" key="7">
    <source>
        <dbReference type="EMBL" id="AXI10822.1"/>
    </source>
</evidence>
<dbReference type="GO" id="GO:0005886">
    <property type="term" value="C:plasma membrane"/>
    <property type="evidence" value="ECO:0007669"/>
    <property type="project" value="UniProtKB-SubCell"/>
</dbReference>
<feature type="transmembrane region" description="Helical" evidence="6">
    <location>
        <begin position="89"/>
        <end position="111"/>
    </location>
</feature>
<keyword evidence="4 6" id="KW-1133">Transmembrane helix</keyword>
<sequence length="229" mass="24137">MTNLYIGSIAIIGTIIIYILSAKIHDRFAKPFTLPVLISTVCIVLMLLIFDIPYTAYMTGGKWINEFLGPAVVALAYPLYMQRHTIKKLLIPILSGIIAGAVIGVLSGVLLTKWTGFSDEIIATISTKSVTTPVSMAITESIGGIRPLAAILVMIAGISGAALNELLFKLFNIQHNIAKGIALGSASHAIGTAASMEKSLIQGSVSTIAMVISAITVSIITPGIIVFLV</sequence>
<dbReference type="Pfam" id="PF04172">
    <property type="entry name" value="LrgB"/>
    <property type="match status" value="1"/>
</dbReference>
<proteinExistence type="predicted"/>
<comment type="subcellular location">
    <subcellularLocation>
        <location evidence="1">Cell membrane</location>
        <topology evidence="1">Multi-pass membrane protein</topology>
    </subcellularLocation>
</comment>
<keyword evidence="5 6" id="KW-0472">Membrane</keyword>
<dbReference type="EMBL" id="CP024848">
    <property type="protein sequence ID" value="AXI10822.1"/>
    <property type="molecule type" value="Genomic_DNA"/>
</dbReference>
<reference evidence="8" key="1">
    <citation type="submission" date="2017-11" db="EMBL/GenBank/DDBJ databases">
        <authorList>
            <person name="Zhu W."/>
        </authorList>
    </citation>
    <scope>NUCLEOTIDE SEQUENCE [LARGE SCALE GENOMIC DNA]</scope>
    <source>
        <strain evidence="8">160</strain>
    </source>
</reference>
<dbReference type="OrthoDB" id="9811701at2"/>
<keyword evidence="3 6" id="KW-0812">Transmembrane</keyword>
<dbReference type="RefSeq" id="WP_114918108.1">
    <property type="nucleotide sequence ID" value="NZ_CP024848.1"/>
</dbReference>
<protein>
    <recommendedName>
        <fullName evidence="9">LrgB family protein</fullName>
    </recommendedName>
</protein>
<evidence type="ECO:0000256" key="1">
    <source>
        <dbReference type="ARBA" id="ARBA00004651"/>
    </source>
</evidence>
<evidence type="ECO:0000313" key="8">
    <source>
        <dbReference type="Proteomes" id="UP000253908"/>
    </source>
</evidence>
<feature type="transmembrane region" description="Helical" evidence="6">
    <location>
        <begin position="36"/>
        <end position="57"/>
    </location>
</feature>
<feature type="transmembrane region" description="Helical" evidence="6">
    <location>
        <begin position="148"/>
        <end position="168"/>
    </location>
</feature>
<dbReference type="AlphaFoldDB" id="A0A345PLE2"/>
<evidence type="ECO:0008006" key="9">
    <source>
        <dbReference type="Google" id="ProtNLM"/>
    </source>
</evidence>
<feature type="transmembrane region" description="Helical" evidence="6">
    <location>
        <begin position="180"/>
        <end position="196"/>
    </location>
</feature>
<accession>A0A345PLE2</accession>
<feature type="transmembrane region" description="Helical" evidence="6">
    <location>
        <begin position="6"/>
        <end position="24"/>
    </location>
</feature>
<dbReference type="PANTHER" id="PTHR30249:SF17">
    <property type="entry name" value="HOLIN-LIKE PROTEIN CIDB"/>
    <property type="match status" value="1"/>
</dbReference>
<dbReference type="Proteomes" id="UP000253908">
    <property type="component" value="Chromosome"/>
</dbReference>
<gene>
    <name evidence="7" type="ORF">CUC15_18550</name>
</gene>